<evidence type="ECO:0000313" key="1">
    <source>
        <dbReference type="EMBL" id="KAE8933298.1"/>
    </source>
</evidence>
<dbReference type="Proteomes" id="UP000440732">
    <property type="component" value="Unassembled WGS sequence"/>
</dbReference>
<dbReference type="Proteomes" id="UP000441208">
    <property type="component" value="Unassembled WGS sequence"/>
</dbReference>
<proteinExistence type="predicted"/>
<sequence length="122" mass="13488">MVPRTLTVDSWSSSRRRLRAVPNRDRIGSWGIGVLSRDLLGAPTRSFRTQIAIRPAKRAHIKTVTEAGLAAWTLHVDASSLHQRGVQNSLWRTAFLPHSRYRCSAARMASPAAEMAELASGQ</sequence>
<organism evidence="4 8">
    <name type="scientific">Phytophthora fragariae</name>
    <dbReference type="NCBI Taxonomy" id="53985"/>
    <lineage>
        <taxon>Eukaryota</taxon>
        <taxon>Sar</taxon>
        <taxon>Stramenopiles</taxon>
        <taxon>Oomycota</taxon>
        <taxon>Peronosporomycetes</taxon>
        <taxon>Peronosporales</taxon>
        <taxon>Peronosporaceae</taxon>
        <taxon>Phytophthora</taxon>
    </lineage>
</organism>
<protein>
    <submittedName>
        <fullName evidence="4">Uncharacterized protein</fullName>
    </submittedName>
</protein>
<dbReference type="EMBL" id="QXGA01000924">
    <property type="protein sequence ID" value="KAE9135462.1"/>
    <property type="molecule type" value="Genomic_DNA"/>
</dbReference>
<dbReference type="EMBL" id="QXFW01000940">
    <property type="protein sequence ID" value="KAE8999705.1"/>
    <property type="molecule type" value="Genomic_DNA"/>
</dbReference>
<dbReference type="EMBL" id="QXGF01001027">
    <property type="protein sequence ID" value="KAE8933298.1"/>
    <property type="molecule type" value="Genomic_DNA"/>
</dbReference>
<evidence type="ECO:0000313" key="3">
    <source>
        <dbReference type="EMBL" id="KAE9099695.1"/>
    </source>
</evidence>
<gene>
    <name evidence="5" type="ORF">PF001_g14966</name>
    <name evidence="4" type="ORF">PF006_g14605</name>
    <name evidence="3" type="ORF">PF007_g15782</name>
    <name evidence="1" type="ORF">PF009_g16694</name>
    <name evidence="2" type="ORF">PF011_g14519</name>
</gene>
<dbReference type="Proteomes" id="UP000460718">
    <property type="component" value="Unassembled WGS sequence"/>
</dbReference>
<evidence type="ECO:0000313" key="10">
    <source>
        <dbReference type="Proteomes" id="UP000460718"/>
    </source>
</evidence>
<dbReference type="AlphaFoldDB" id="A0A6A3TK17"/>
<evidence type="ECO:0000313" key="7">
    <source>
        <dbReference type="Proteomes" id="UP000437068"/>
    </source>
</evidence>
<evidence type="ECO:0000313" key="9">
    <source>
        <dbReference type="Proteomes" id="UP000441208"/>
    </source>
</evidence>
<evidence type="ECO:0000313" key="6">
    <source>
        <dbReference type="Proteomes" id="UP000429523"/>
    </source>
</evidence>
<dbReference type="Proteomes" id="UP000437068">
    <property type="component" value="Unassembled WGS sequence"/>
</dbReference>
<dbReference type="EMBL" id="QXGE01000950">
    <property type="protein sequence ID" value="KAE9300427.1"/>
    <property type="molecule type" value="Genomic_DNA"/>
</dbReference>
<evidence type="ECO:0000313" key="8">
    <source>
        <dbReference type="Proteomes" id="UP000440732"/>
    </source>
</evidence>
<comment type="caution">
    <text evidence="4">The sequence shown here is derived from an EMBL/GenBank/DDBJ whole genome shotgun (WGS) entry which is preliminary data.</text>
</comment>
<evidence type="ECO:0000313" key="4">
    <source>
        <dbReference type="EMBL" id="KAE9135462.1"/>
    </source>
</evidence>
<dbReference type="EMBL" id="QXFZ01000982">
    <property type="protein sequence ID" value="KAE9099695.1"/>
    <property type="molecule type" value="Genomic_DNA"/>
</dbReference>
<accession>A0A6A3TK17</accession>
<reference evidence="6 7" key="1">
    <citation type="submission" date="2018-08" db="EMBL/GenBank/DDBJ databases">
        <title>Genomic investigation of the strawberry pathogen Phytophthora fragariae indicates pathogenicity is determined by transcriptional variation in three key races.</title>
        <authorList>
            <person name="Adams T.M."/>
            <person name="Armitage A.D."/>
            <person name="Sobczyk M.K."/>
            <person name="Bates H.J."/>
            <person name="Dunwell J.M."/>
            <person name="Nellist C.F."/>
            <person name="Harrison R.J."/>
        </authorList>
    </citation>
    <scope>NUCLEOTIDE SEQUENCE [LARGE SCALE GENOMIC DNA]</scope>
    <source>
        <strain evidence="5 7">A4</strain>
        <strain evidence="4 8">NOV-5</strain>
        <strain evidence="3 9">NOV-71</strain>
        <strain evidence="1 6">NOV-9</strain>
        <strain evidence="2 10">SCRP245</strain>
    </source>
</reference>
<evidence type="ECO:0000313" key="2">
    <source>
        <dbReference type="EMBL" id="KAE8999705.1"/>
    </source>
</evidence>
<dbReference type="Proteomes" id="UP000429523">
    <property type="component" value="Unassembled WGS sequence"/>
</dbReference>
<name>A0A6A3TK17_9STRA</name>
<evidence type="ECO:0000313" key="5">
    <source>
        <dbReference type="EMBL" id="KAE9300427.1"/>
    </source>
</evidence>